<evidence type="ECO:0000313" key="6">
    <source>
        <dbReference type="Proteomes" id="UP000005632"/>
    </source>
</evidence>
<protein>
    <submittedName>
        <fullName evidence="5">Transcriptional regulator</fullName>
    </submittedName>
</protein>
<dbReference type="STRING" id="158190.SpiGrapes_1163"/>
<dbReference type="InterPro" id="IPR050679">
    <property type="entry name" value="Bact_HTH_transcr_reg"/>
</dbReference>
<dbReference type="PANTHER" id="PTHR44846:SF17">
    <property type="entry name" value="GNTR-FAMILY TRANSCRIPTIONAL REGULATOR"/>
    <property type="match status" value="1"/>
</dbReference>
<dbReference type="AlphaFoldDB" id="G8QSM0"/>
<reference evidence="5 6" key="1">
    <citation type="submission" date="2011-11" db="EMBL/GenBank/DDBJ databases">
        <title>Complete sequence of Spirochaeta sp. grapes.</title>
        <authorList>
            <consortium name="US DOE Joint Genome Institute"/>
            <person name="Lucas S."/>
            <person name="Han J."/>
            <person name="Lapidus A."/>
            <person name="Cheng J.-F."/>
            <person name="Goodwin L."/>
            <person name="Pitluck S."/>
            <person name="Peters L."/>
            <person name="Ovchinnikova G."/>
            <person name="Munk A.C."/>
            <person name="Detter J.C."/>
            <person name="Han C."/>
            <person name="Tapia R."/>
            <person name="Land M."/>
            <person name="Hauser L."/>
            <person name="Kyrpides N."/>
            <person name="Ivanova N."/>
            <person name="Pagani I."/>
            <person name="Ritalahtilisa K."/>
            <person name="Loeffler F."/>
            <person name="Woyke T."/>
        </authorList>
    </citation>
    <scope>NUCLEOTIDE SEQUENCE [LARGE SCALE GENOMIC DNA]</scope>
    <source>
        <strain evidence="6">ATCC BAA-1885 / DSM 22778 / Grapes</strain>
    </source>
</reference>
<dbReference type="Pfam" id="PF00392">
    <property type="entry name" value="GntR"/>
    <property type="match status" value="1"/>
</dbReference>
<dbReference type="SMART" id="SM00345">
    <property type="entry name" value="HTH_GNTR"/>
    <property type="match status" value="1"/>
</dbReference>
<dbReference type="CDD" id="cd07377">
    <property type="entry name" value="WHTH_GntR"/>
    <property type="match status" value="1"/>
</dbReference>
<dbReference type="PANTHER" id="PTHR44846">
    <property type="entry name" value="MANNOSYL-D-GLYCERATE TRANSPORT/METABOLISM SYSTEM REPRESSOR MNGR-RELATED"/>
    <property type="match status" value="1"/>
</dbReference>
<keyword evidence="6" id="KW-1185">Reference proteome</keyword>
<keyword evidence="1" id="KW-0805">Transcription regulation</keyword>
<dbReference type="Proteomes" id="UP000005632">
    <property type="component" value="Chromosome"/>
</dbReference>
<dbReference type="InterPro" id="IPR011663">
    <property type="entry name" value="UTRA"/>
</dbReference>
<proteinExistence type="predicted"/>
<gene>
    <name evidence="5" type="ordered locus">SpiGrapes_1163</name>
</gene>
<dbReference type="InterPro" id="IPR036390">
    <property type="entry name" value="WH_DNA-bd_sf"/>
</dbReference>
<dbReference type="InterPro" id="IPR028978">
    <property type="entry name" value="Chorismate_lyase_/UTRA_dom_sf"/>
</dbReference>
<dbReference type="GO" id="GO:0003700">
    <property type="term" value="F:DNA-binding transcription factor activity"/>
    <property type="evidence" value="ECO:0007669"/>
    <property type="project" value="InterPro"/>
</dbReference>
<organism evidence="5 6">
    <name type="scientific">Sphaerochaeta pleomorpha (strain ATCC BAA-1885 / DSM 22778 / Grapes)</name>
    <dbReference type="NCBI Taxonomy" id="158190"/>
    <lineage>
        <taxon>Bacteria</taxon>
        <taxon>Pseudomonadati</taxon>
        <taxon>Spirochaetota</taxon>
        <taxon>Spirochaetia</taxon>
        <taxon>Spirochaetales</taxon>
        <taxon>Sphaerochaetaceae</taxon>
        <taxon>Sphaerochaeta</taxon>
    </lineage>
</organism>
<evidence type="ECO:0000259" key="4">
    <source>
        <dbReference type="PROSITE" id="PS50949"/>
    </source>
</evidence>
<name>G8QSM0_SPHPG</name>
<dbReference type="OrthoDB" id="369590at2"/>
<evidence type="ECO:0000256" key="1">
    <source>
        <dbReference type="ARBA" id="ARBA00023015"/>
    </source>
</evidence>
<dbReference type="InterPro" id="IPR036388">
    <property type="entry name" value="WH-like_DNA-bd_sf"/>
</dbReference>
<dbReference type="GO" id="GO:0045892">
    <property type="term" value="P:negative regulation of DNA-templated transcription"/>
    <property type="evidence" value="ECO:0007669"/>
    <property type="project" value="TreeGrafter"/>
</dbReference>
<dbReference type="InterPro" id="IPR000524">
    <property type="entry name" value="Tscrpt_reg_HTH_GntR"/>
</dbReference>
<keyword evidence="2" id="KW-0238">DNA-binding</keyword>
<dbReference type="GO" id="GO:0003677">
    <property type="term" value="F:DNA binding"/>
    <property type="evidence" value="ECO:0007669"/>
    <property type="project" value="UniProtKB-KW"/>
</dbReference>
<dbReference type="SUPFAM" id="SSF46785">
    <property type="entry name" value="Winged helix' DNA-binding domain"/>
    <property type="match status" value="1"/>
</dbReference>
<dbReference type="SUPFAM" id="SSF64288">
    <property type="entry name" value="Chorismate lyase-like"/>
    <property type="match status" value="1"/>
</dbReference>
<feature type="domain" description="HTH gntR-type" evidence="4">
    <location>
        <begin position="2"/>
        <end position="70"/>
    </location>
</feature>
<evidence type="ECO:0000256" key="2">
    <source>
        <dbReference type="ARBA" id="ARBA00023125"/>
    </source>
</evidence>
<dbReference type="Gene3D" id="1.10.10.10">
    <property type="entry name" value="Winged helix-like DNA-binding domain superfamily/Winged helix DNA-binding domain"/>
    <property type="match status" value="1"/>
</dbReference>
<dbReference type="HOGENOM" id="CLU_063236_8_2_12"/>
<dbReference type="PROSITE" id="PS50949">
    <property type="entry name" value="HTH_GNTR"/>
    <property type="match status" value="1"/>
</dbReference>
<dbReference type="Pfam" id="PF07702">
    <property type="entry name" value="UTRA"/>
    <property type="match status" value="1"/>
</dbReference>
<dbReference type="EMBL" id="CP003155">
    <property type="protein sequence ID" value="AEV28981.1"/>
    <property type="molecule type" value="Genomic_DNA"/>
</dbReference>
<dbReference type="eggNOG" id="COG2188">
    <property type="taxonomic scope" value="Bacteria"/>
</dbReference>
<accession>G8QSM0</accession>
<dbReference type="KEGG" id="sgp:SpiGrapes_1163"/>
<sequence>MALKFQAVFTRLQMKIIGGEWGDGSQIPTEMELCTQYGVSRVTIRRALKGLVSNGYIARTRGKGSFVLSQRELIGASEVKSHPDFPQVANAYQYKILLSEKIAASPTDNKLIGLLSGSTWPMLWHFKVLGAKNGIPAVLSDYYVCERFKDVYPLGQPCLSISFFESMYQVYGQKCHFRRGAVAAVVSNEEICEVLQTKPGSANLWCRGICVLEDGTVIGRCTNIFNGSLYEFAVENDIEAAF</sequence>
<evidence type="ECO:0000313" key="5">
    <source>
        <dbReference type="EMBL" id="AEV28981.1"/>
    </source>
</evidence>
<dbReference type="PRINTS" id="PR00035">
    <property type="entry name" value="HTHGNTR"/>
</dbReference>
<keyword evidence="3" id="KW-0804">Transcription</keyword>
<dbReference type="RefSeq" id="WP_014269830.1">
    <property type="nucleotide sequence ID" value="NC_016633.1"/>
</dbReference>
<dbReference type="Gene3D" id="3.40.1410.10">
    <property type="entry name" value="Chorismate lyase-like"/>
    <property type="match status" value="1"/>
</dbReference>
<evidence type="ECO:0000256" key="3">
    <source>
        <dbReference type="ARBA" id="ARBA00023163"/>
    </source>
</evidence>